<protein>
    <submittedName>
        <fullName evidence="1 2">Uncharacterized protein</fullName>
    </submittedName>
</protein>
<evidence type="ECO:0000313" key="1">
    <source>
        <dbReference type="EMBL" id="KFB40006.1"/>
    </source>
</evidence>
<dbReference type="EnsemblMetazoa" id="ASIC007396-RA">
    <property type="protein sequence ID" value="ASIC007396-PA"/>
    <property type="gene ID" value="ASIC007396"/>
</dbReference>
<organism evidence="1">
    <name type="scientific">Anopheles sinensis</name>
    <name type="common">Mosquito</name>
    <dbReference type="NCBI Taxonomy" id="74873"/>
    <lineage>
        <taxon>Eukaryota</taxon>
        <taxon>Metazoa</taxon>
        <taxon>Ecdysozoa</taxon>
        <taxon>Arthropoda</taxon>
        <taxon>Hexapoda</taxon>
        <taxon>Insecta</taxon>
        <taxon>Pterygota</taxon>
        <taxon>Neoptera</taxon>
        <taxon>Endopterygota</taxon>
        <taxon>Diptera</taxon>
        <taxon>Nematocera</taxon>
        <taxon>Culicoidea</taxon>
        <taxon>Culicidae</taxon>
        <taxon>Anophelinae</taxon>
        <taxon>Anopheles</taxon>
    </lineage>
</organism>
<evidence type="ECO:0000313" key="3">
    <source>
        <dbReference type="Proteomes" id="UP000030765"/>
    </source>
</evidence>
<name>A0A084VPW2_ANOSI</name>
<dbReference type="EMBL" id="ATLV01015048">
    <property type="status" value="NOT_ANNOTATED_CDS"/>
    <property type="molecule type" value="Genomic_DNA"/>
</dbReference>
<sequence length="121" mass="13240">MFISFSFKPEQSAHQPYATFLPLDEQNDGVQRREGIKIETSARTPPVPSESENPIMDGLAVVAATDSVRFRGNVLERSVVSVEGSIKTSELATGMLGKLKMADKQKYSAQETIQVIIINGL</sequence>
<proteinExistence type="predicted"/>
<evidence type="ECO:0000313" key="2">
    <source>
        <dbReference type="EnsemblMetazoa" id="ASIC007396-PA"/>
    </source>
</evidence>
<keyword evidence="3" id="KW-1185">Reference proteome</keyword>
<reference evidence="1 3" key="1">
    <citation type="journal article" date="2014" name="BMC Genomics">
        <title>Genome sequence of Anopheles sinensis provides insight into genetics basis of mosquito competence for malaria parasites.</title>
        <authorList>
            <person name="Zhou D."/>
            <person name="Zhang D."/>
            <person name="Ding G."/>
            <person name="Shi L."/>
            <person name="Hou Q."/>
            <person name="Ye Y."/>
            <person name="Xu Y."/>
            <person name="Zhou H."/>
            <person name="Xiong C."/>
            <person name="Li S."/>
            <person name="Yu J."/>
            <person name="Hong S."/>
            <person name="Yu X."/>
            <person name="Zou P."/>
            <person name="Chen C."/>
            <person name="Chang X."/>
            <person name="Wang W."/>
            <person name="Lv Y."/>
            <person name="Sun Y."/>
            <person name="Ma L."/>
            <person name="Shen B."/>
            <person name="Zhu C."/>
        </authorList>
    </citation>
    <scope>NUCLEOTIDE SEQUENCE [LARGE SCALE GENOMIC DNA]</scope>
</reference>
<reference evidence="2" key="2">
    <citation type="submission" date="2020-05" db="UniProtKB">
        <authorList>
            <consortium name="EnsemblMetazoa"/>
        </authorList>
    </citation>
    <scope>IDENTIFICATION</scope>
</reference>
<dbReference type="AlphaFoldDB" id="A0A084VPW2"/>
<dbReference type="VEuPathDB" id="VectorBase:ASIC007396"/>
<dbReference type="Proteomes" id="UP000030765">
    <property type="component" value="Unassembled WGS sequence"/>
</dbReference>
<dbReference type="EMBL" id="KE524999">
    <property type="protein sequence ID" value="KFB40006.1"/>
    <property type="molecule type" value="Genomic_DNA"/>
</dbReference>
<gene>
    <name evidence="1" type="ORF">ZHAS_00007396</name>
</gene>
<accession>A0A084VPW2</accession>